<protein>
    <submittedName>
        <fullName evidence="1">DUF1217 domain-containing protein</fullName>
    </submittedName>
</protein>
<dbReference type="SUPFAM" id="SSF158837">
    <property type="entry name" value="AGR C 984p-like"/>
    <property type="match status" value="1"/>
</dbReference>
<dbReference type="Gene3D" id="1.10.3700.10">
    <property type="entry name" value="AGR C 984p-like"/>
    <property type="match status" value="1"/>
</dbReference>
<keyword evidence="2" id="KW-1185">Reference proteome</keyword>
<dbReference type="Proteomes" id="UP000635278">
    <property type="component" value="Unassembled WGS sequence"/>
</dbReference>
<dbReference type="Pfam" id="PF06748">
    <property type="entry name" value="DUF1217"/>
    <property type="match status" value="1"/>
</dbReference>
<dbReference type="InterPro" id="IPR010626">
    <property type="entry name" value="DUF1217"/>
</dbReference>
<evidence type="ECO:0000313" key="2">
    <source>
        <dbReference type="Proteomes" id="UP000635278"/>
    </source>
</evidence>
<gene>
    <name evidence="1" type="ORF">GOB93_03460</name>
</gene>
<evidence type="ECO:0000313" key="1">
    <source>
        <dbReference type="EMBL" id="NHN83698.1"/>
    </source>
</evidence>
<comment type="caution">
    <text evidence="1">The sequence shown here is derived from an EMBL/GenBank/DDBJ whole genome shotgun (WGS) entry which is preliminary data.</text>
</comment>
<dbReference type="EMBL" id="WOTB01000003">
    <property type="protein sequence ID" value="NHN83698.1"/>
    <property type="molecule type" value="Genomic_DNA"/>
</dbReference>
<proteinExistence type="predicted"/>
<name>A0ABX0JLS2_9PROT</name>
<reference evidence="1 2" key="1">
    <citation type="journal article" date="2020" name="Int. J. Syst. Evol. Microbiol.">
        <title>Novel acetic acid bacteria from cider fermentations: Acetobacter conturbans sp. nov. and Acetobacter fallax sp. nov.</title>
        <authorList>
            <person name="Sombolestani A.S."/>
            <person name="Cleenwerck I."/>
            <person name="Cnockaert M."/>
            <person name="Borremans W."/>
            <person name="Wieme A.D."/>
            <person name="De Vuyst L."/>
            <person name="Vandamme P."/>
        </authorList>
    </citation>
    <scope>NUCLEOTIDE SEQUENCE [LARGE SCALE GENOMIC DNA]</scope>
    <source>
        <strain evidence="1 2">LMG 30640</strain>
    </source>
</reference>
<accession>A0ABX0JLS2</accession>
<organism evidence="1 2">
    <name type="scientific">Acetobacter musti</name>
    <dbReference type="NCBI Taxonomy" id="864732"/>
    <lineage>
        <taxon>Bacteria</taxon>
        <taxon>Pseudomonadati</taxon>
        <taxon>Pseudomonadota</taxon>
        <taxon>Alphaproteobacteria</taxon>
        <taxon>Acetobacterales</taxon>
        <taxon>Acetobacteraceae</taxon>
        <taxon>Acetobacter</taxon>
    </lineage>
</organism>
<sequence>MMSGISGLSPVATYILDEKDEAKAATTYAKTDATVSNYVTSFENDASTITSASALMKNYKALAVVLGAYGLSSIQGETALVKDLLTQDPTSSTSVAAKSGNATWLKFAKAFAAWNETSSSASSTSSSTPFSDPTELESTVSSYEMSQYETSLESSDSTTGTVSGVGYALYFSRVMSGSMTLNDIMSDSKLLKVVETVSGFNPTEFGALDYDEQKRLLTKSVDLSDFSSSEKIQQYAERYLGMLQITPQTVTKTNTVLSLYGSDGSTDPALSLFGLSSGSTSLVSQLFG</sequence>
<dbReference type="InterPro" id="IPR023157">
    <property type="entry name" value="AGR-C-984p-like_sf"/>
</dbReference>